<reference evidence="4" key="1">
    <citation type="submission" date="2017-02" db="UniProtKB">
        <authorList>
            <consortium name="WormBaseParasite"/>
        </authorList>
    </citation>
    <scope>IDENTIFICATION</scope>
</reference>
<evidence type="ECO:0000313" key="2">
    <source>
        <dbReference type="EMBL" id="VDD94154.1"/>
    </source>
</evidence>
<feature type="compositionally biased region" description="Basic and acidic residues" evidence="1">
    <location>
        <begin position="20"/>
        <end position="36"/>
    </location>
</feature>
<keyword evidence="3" id="KW-1185">Reference proteome</keyword>
<evidence type="ECO:0000313" key="3">
    <source>
        <dbReference type="Proteomes" id="UP000274131"/>
    </source>
</evidence>
<proteinExistence type="predicted"/>
<organism evidence="4">
    <name type="scientific">Enterobius vermicularis</name>
    <name type="common">Human pinworm</name>
    <dbReference type="NCBI Taxonomy" id="51028"/>
    <lineage>
        <taxon>Eukaryota</taxon>
        <taxon>Metazoa</taxon>
        <taxon>Ecdysozoa</taxon>
        <taxon>Nematoda</taxon>
        <taxon>Chromadorea</taxon>
        <taxon>Rhabditida</taxon>
        <taxon>Spirurina</taxon>
        <taxon>Oxyuridomorpha</taxon>
        <taxon>Oxyuroidea</taxon>
        <taxon>Oxyuridae</taxon>
        <taxon>Enterobius</taxon>
    </lineage>
</organism>
<evidence type="ECO:0000313" key="4">
    <source>
        <dbReference type="WBParaSite" id="EVEC_0000949501-mRNA-1"/>
    </source>
</evidence>
<accession>A0A0N4VFH4</accession>
<dbReference type="Proteomes" id="UP000274131">
    <property type="component" value="Unassembled WGS sequence"/>
</dbReference>
<dbReference type="Pfam" id="PF03564">
    <property type="entry name" value="DUF1759"/>
    <property type="match status" value="1"/>
</dbReference>
<sequence length="120" mass="13589">MGFIISQLMTDLSLNQQEGEGERKQETEKKEPVEVESKKAKAAINEKEGFNLQKLMISLNLSADNFKVFKDLFEIAAHKRTNHLDMQKLVYLINLLEGEAEKLSQPYHIGATNIQVAVSL</sequence>
<dbReference type="EMBL" id="UXUI01009686">
    <property type="protein sequence ID" value="VDD94154.1"/>
    <property type="molecule type" value="Genomic_DNA"/>
</dbReference>
<feature type="region of interest" description="Disordered" evidence="1">
    <location>
        <begin position="15"/>
        <end position="36"/>
    </location>
</feature>
<reference evidence="2 3" key="2">
    <citation type="submission" date="2018-10" db="EMBL/GenBank/DDBJ databases">
        <authorList>
            <consortium name="Pathogen Informatics"/>
        </authorList>
    </citation>
    <scope>NUCLEOTIDE SEQUENCE [LARGE SCALE GENOMIC DNA]</scope>
</reference>
<dbReference type="AlphaFoldDB" id="A0A0N4VFH4"/>
<dbReference type="InterPro" id="IPR005312">
    <property type="entry name" value="DUF1759"/>
</dbReference>
<name>A0A0N4VFH4_ENTVE</name>
<protein>
    <submittedName>
        <fullName evidence="4">Group-specific protein</fullName>
    </submittedName>
</protein>
<evidence type="ECO:0000256" key="1">
    <source>
        <dbReference type="SAM" id="MobiDB-lite"/>
    </source>
</evidence>
<gene>
    <name evidence="2" type="ORF">EVEC_LOCUS8905</name>
</gene>
<dbReference type="WBParaSite" id="EVEC_0000949501-mRNA-1">
    <property type="protein sequence ID" value="EVEC_0000949501-mRNA-1"/>
    <property type="gene ID" value="EVEC_0000949501"/>
</dbReference>